<dbReference type="HOGENOM" id="CLU_1312746_0_0_1"/>
<accession>J9D9Z9</accession>
<dbReference type="OrthoDB" id="2195904at2759"/>
<keyword evidence="3" id="KW-1185">Reference proteome</keyword>
<organism evidence="2 3">
    <name type="scientific">Edhazardia aedis (strain USNM 41457)</name>
    <name type="common">Microsporidian parasite</name>
    <dbReference type="NCBI Taxonomy" id="1003232"/>
    <lineage>
        <taxon>Eukaryota</taxon>
        <taxon>Fungi</taxon>
        <taxon>Fungi incertae sedis</taxon>
        <taxon>Microsporidia</taxon>
        <taxon>Edhazardia</taxon>
    </lineage>
</organism>
<sequence length="210" mass="25246">KRTPSNTNSRKLEDDFDSRSKFRQSRFEKKTNQAYQKRLDVNKVEEFQFKRNLTEKEVRINLFVIEGTAGFEALSLREKTTKIASFGDSEFLEWFYEEGIRNSLPDDWITFKENVVEYCINKGIANMFKYKEETWSNYVERLIDYTIKRKIDQNKIISKILCEFAPRKVRTLALTCGENCFIFLEKLKFWEENFIDFRSKFRPNLDKPKT</sequence>
<gene>
    <name evidence="2" type="ORF">EDEG_04247</name>
</gene>
<feature type="non-terminal residue" evidence="2">
    <location>
        <position position="1"/>
    </location>
</feature>
<dbReference type="VEuPathDB" id="MicrosporidiaDB:EDEG_04247"/>
<protein>
    <submittedName>
        <fullName evidence="2">Uncharacterized protein</fullName>
    </submittedName>
</protein>
<reference evidence="3" key="2">
    <citation type="submission" date="2015-07" db="EMBL/GenBank/DDBJ databases">
        <title>Contrasting host-pathogen interactions and genome evolution in two generalist and specialist microsporidian pathogens of mosquitoes.</title>
        <authorList>
            <consortium name="The Broad Institute Genomics Platform"/>
            <consortium name="The Broad Institute Genome Sequencing Center for Infectious Disease"/>
            <person name="Cuomo C.A."/>
            <person name="Sanscrainte N.D."/>
            <person name="Goldberg J.M."/>
            <person name="Heiman D."/>
            <person name="Young S."/>
            <person name="Zeng Q."/>
            <person name="Becnel J.J."/>
            <person name="Birren B.W."/>
        </authorList>
    </citation>
    <scope>NUCLEOTIDE SEQUENCE [LARGE SCALE GENOMIC DNA]</scope>
    <source>
        <strain evidence="3">USNM 41457</strain>
    </source>
</reference>
<evidence type="ECO:0000313" key="3">
    <source>
        <dbReference type="Proteomes" id="UP000003163"/>
    </source>
</evidence>
<reference evidence="2 3" key="1">
    <citation type="submission" date="2011-08" db="EMBL/GenBank/DDBJ databases">
        <authorList>
            <person name="Liu Z.J."/>
            <person name="Shi F.L."/>
            <person name="Lu J.Q."/>
            <person name="Li M."/>
            <person name="Wang Z.L."/>
        </authorList>
    </citation>
    <scope>NUCLEOTIDE SEQUENCE [LARGE SCALE GENOMIC DNA]</scope>
    <source>
        <strain evidence="2 3">USNM 41457</strain>
    </source>
</reference>
<evidence type="ECO:0000256" key="1">
    <source>
        <dbReference type="SAM" id="MobiDB-lite"/>
    </source>
</evidence>
<comment type="caution">
    <text evidence="2">The sequence shown here is derived from an EMBL/GenBank/DDBJ whole genome shotgun (WGS) entry which is preliminary data.</text>
</comment>
<feature type="region of interest" description="Disordered" evidence="1">
    <location>
        <begin position="1"/>
        <end position="29"/>
    </location>
</feature>
<name>J9D9Z9_EDHAE</name>
<proteinExistence type="predicted"/>
<dbReference type="AlphaFoldDB" id="J9D9Z9"/>
<dbReference type="EMBL" id="AFBI03001224">
    <property type="protein sequence ID" value="EJW04344.1"/>
    <property type="molecule type" value="Genomic_DNA"/>
</dbReference>
<feature type="non-terminal residue" evidence="2">
    <location>
        <position position="210"/>
    </location>
</feature>
<dbReference type="Proteomes" id="UP000003163">
    <property type="component" value="Unassembled WGS sequence"/>
</dbReference>
<evidence type="ECO:0000313" key="2">
    <source>
        <dbReference type="EMBL" id="EJW04344.1"/>
    </source>
</evidence>
<feature type="compositionally biased region" description="Basic and acidic residues" evidence="1">
    <location>
        <begin position="10"/>
        <end position="29"/>
    </location>
</feature>
<dbReference type="InParanoid" id="J9D9Z9"/>